<dbReference type="EMBL" id="BAAFSF010000001">
    <property type="protein sequence ID" value="GAB1250979.1"/>
    <property type="molecule type" value="Genomic_DNA"/>
</dbReference>
<evidence type="ECO:0000313" key="1">
    <source>
        <dbReference type="EMBL" id="GAB1250979.1"/>
    </source>
</evidence>
<name>A0ABQ0DZZ5_9PORP</name>
<sequence length="174" mass="19655">MNTESYLARLEHEYPAEYLVLLLVAEEALELNPQAVSDDLFGVLFERIRSDYKQHKPASSSPRSHVARELLAHLEEQHKHFSDEEKGNPYYRGIYLQCLPAIVELRAKNTSLQDMESKGEIATAISAVVGVALLKSSGQHVEKATEEAVRLFTLLFKVLGELMMKSEPTAEEER</sequence>
<accession>A0ABQ0DZZ5</accession>
<comment type="caution">
    <text evidence="1">The sequence shown here is derived from an EMBL/GenBank/DDBJ whole genome shotgun (WGS) entry which is preliminary data.</text>
</comment>
<organism evidence="1 2">
    <name type="scientific">Porphyromonas miyakawae</name>
    <dbReference type="NCBI Taxonomy" id="3137470"/>
    <lineage>
        <taxon>Bacteria</taxon>
        <taxon>Pseudomonadati</taxon>
        <taxon>Bacteroidota</taxon>
        <taxon>Bacteroidia</taxon>
        <taxon>Bacteroidales</taxon>
        <taxon>Porphyromonadaceae</taxon>
        <taxon>Porphyromonas</taxon>
    </lineage>
</organism>
<reference evidence="1 2" key="1">
    <citation type="journal article" date="2025" name="Int. J. Syst. Evol. Microbiol.">
        <title>Desulfovibrio falkowii sp. nov., Porphyromonas miyakawae sp. nov., Mediterraneibacter flintii sp. nov. and Owariibacterium komagatae gen. nov., sp. nov., isolated from human faeces.</title>
        <authorList>
            <person name="Hamaguchi T."/>
            <person name="Ohara M."/>
            <person name="Hisatomi A."/>
            <person name="Sekiguchi K."/>
            <person name="Takeda J.I."/>
            <person name="Ueyama J."/>
            <person name="Ito M."/>
            <person name="Nishiwaki H."/>
            <person name="Ogi T."/>
            <person name="Hirayama M."/>
            <person name="Ohkuma M."/>
            <person name="Sakamoto M."/>
            <person name="Ohno K."/>
        </authorList>
    </citation>
    <scope>NUCLEOTIDE SEQUENCE [LARGE SCALE GENOMIC DNA]</scope>
    <source>
        <strain evidence="1 2">13CB11C</strain>
    </source>
</reference>
<dbReference type="InterPro" id="IPR032574">
    <property type="entry name" value="DUF4924"/>
</dbReference>
<gene>
    <name evidence="1" type="ORF">Tsumi_00830</name>
</gene>
<dbReference type="Proteomes" id="UP001628220">
    <property type="component" value="Unassembled WGS sequence"/>
</dbReference>
<protein>
    <submittedName>
        <fullName evidence="1">Uncharacterized protein</fullName>
    </submittedName>
</protein>
<keyword evidence="2" id="KW-1185">Reference proteome</keyword>
<proteinExistence type="predicted"/>
<evidence type="ECO:0000313" key="2">
    <source>
        <dbReference type="Proteomes" id="UP001628220"/>
    </source>
</evidence>
<dbReference type="RefSeq" id="WP_411914807.1">
    <property type="nucleotide sequence ID" value="NZ_BAAFSF010000001.1"/>
</dbReference>
<dbReference type="Pfam" id="PF16271">
    <property type="entry name" value="DUF4924"/>
    <property type="match status" value="1"/>
</dbReference>